<gene>
    <name evidence="1" type="ORF">AMORRO_LOCUS15773</name>
</gene>
<protein>
    <submittedName>
        <fullName evidence="1">6133_t:CDS:1</fullName>
    </submittedName>
</protein>
<feature type="non-terminal residue" evidence="1">
    <location>
        <position position="89"/>
    </location>
</feature>
<sequence length="89" mass="10545">RLQSLQEQVWSTQPVTVKTTNDLKNLNNNFISKLLTLFKENDIHITPSNTALQTPRNPLLHPIEEYTSQQWYIKNRVSLKKHKLMFIEQ</sequence>
<proteinExistence type="predicted"/>
<feature type="non-terminal residue" evidence="1">
    <location>
        <position position="1"/>
    </location>
</feature>
<evidence type="ECO:0000313" key="2">
    <source>
        <dbReference type="Proteomes" id="UP000789342"/>
    </source>
</evidence>
<dbReference type="Proteomes" id="UP000789342">
    <property type="component" value="Unassembled WGS sequence"/>
</dbReference>
<accession>A0A9N9NS26</accession>
<comment type="caution">
    <text evidence="1">The sequence shown here is derived from an EMBL/GenBank/DDBJ whole genome shotgun (WGS) entry which is preliminary data.</text>
</comment>
<reference evidence="1" key="1">
    <citation type="submission" date="2021-06" db="EMBL/GenBank/DDBJ databases">
        <authorList>
            <person name="Kallberg Y."/>
            <person name="Tangrot J."/>
            <person name="Rosling A."/>
        </authorList>
    </citation>
    <scope>NUCLEOTIDE SEQUENCE</scope>
    <source>
        <strain evidence="1">CL551</strain>
    </source>
</reference>
<name>A0A9N9NS26_9GLOM</name>
<dbReference type="EMBL" id="CAJVPV010039568">
    <property type="protein sequence ID" value="CAG8758663.1"/>
    <property type="molecule type" value="Genomic_DNA"/>
</dbReference>
<organism evidence="1 2">
    <name type="scientific">Acaulospora morrowiae</name>
    <dbReference type="NCBI Taxonomy" id="94023"/>
    <lineage>
        <taxon>Eukaryota</taxon>
        <taxon>Fungi</taxon>
        <taxon>Fungi incertae sedis</taxon>
        <taxon>Mucoromycota</taxon>
        <taxon>Glomeromycotina</taxon>
        <taxon>Glomeromycetes</taxon>
        <taxon>Diversisporales</taxon>
        <taxon>Acaulosporaceae</taxon>
        <taxon>Acaulospora</taxon>
    </lineage>
</organism>
<dbReference type="AlphaFoldDB" id="A0A9N9NS26"/>
<keyword evidence="2" id="KW-1185">Reference proteome</keyword>
<evidence type="ECO:0000313" key="1">
    <source>
        <dbReference type="EMBL" id="CAG8758663.1"/>
    </source>
</evidence>